<dbReference type="SUPFAM" id="SSF47413">
    <property type="entry name" value="lambda repressor-like DNA-binding domains"/>
    <property type="match status" value="1"/>
</dbReference>
<dbReference type="InterPro" id="IPR010982">
    <property type="entry name" value="Lambda_DNA-bd_dom_sf"/>
</dbReference>
<protein>
    <submittedName>
        <fullName evidence="2">Transcriptional regulator</fullName>
    </submittedName>
</protein>
<reference evidence="2 3" key="1">
    <citation type="submission" date="2017-11" db="EMBL/GenBank/DDBJ databases">
        <title>Draft genome of actinobacteria isolated from guarana (Paullinia cupana (Mart.) Ducke.</title>
        <authorList>
            <person name="Siqueira K.A."/>
            <person name="Liotti R.G."/>
            <person name="Mendes T.A.O."/>
            <person name="Soares M.A."/>
        </authorList>
    </citation>
    <scope>NUCLEOTIDE SEQUENCE [LARGE SCALE GENOMIC DNA]</scope>
    <source>
        <strain evidence="2 3">193</strain>
    </source>
</reference>
<dbReference type="Pfam" id="PF17765">
    <property type="entry name" value="MLTR_LBD"/>
    <property type="match status" value="1"/>
</dbReference>
<dbReference type="InterPro" id="IPR041413">
    <property type="entry name" value="MLTR_LBD"/>
</dbReference>
<dbReference type="RefSeq" id="WP_121891003.1">
    <property type="nucleotide sequence ID" value="NZ_PENI01000012.1"/>
</dbReference>
<feature type="domain" description="HTH cro/C1-type" evidence="1">
    <location>
        <begin position="14"/>
        <end position="87"/>
    </location>
</feature>
<dbReference type="Pfam" id="PF13560">
    <property type="entry name" value="HTH_31"/>
    <property type="match status" value="1"/>
</dbReference>
<dbReference type="Gene3D" id="3.30.450.180">
    <property type="match status" value="1"/>
</dbReference>
<sequence>MSAHTDRPRELAAFLKAHRSRLDPADAGLSTPGQSRRVPGLRREEVAQLASISTDYYTRLEQGRLTGASPGVLDALADALRLGEDERNYLFQLAGKTDRRPRRQTGPERVHPQLQRLLDNLRDSPALVLGRHLDILAWNALATAVFRDFAQVPRRERNFLRMLFLDPRIRGRYTDWPPLARICVGFVRATTDGHSEPRISALIGELSLTDADFRTWWAEQHTSYQTTGTKHLTHPDTGDYALDWQVLRTLDEEQLLMVMTAPDGDSLDALRRLARAVSTDSDT</sequence>
<comment type="caution">
    <text evidence="2">The sequence shown here is derived from an EMBL/GenBank/DDBJ whole genome shotgun (WGS) entry which is preliminary data.</text>
</comment>
<dbReference type="InterPro" id="IPR001387">
    <property type="entry name" value="Cro/C1-type_HTH"/>
</dbReference>
<dbReference type="Gene3D" id="1.10.260.40">
    <property type="entry name" value="lambda repressor-like DNA-binding domains"/>
    <property type="match status" value="1"/>
</dbReference>
<keyword evidence="3" id="KW-1185">Reference proteome</keyword>
<dbReference type="OrthoDB" id="3542608at2"/>
<dbReference type="AlphaFoldDB" id="A0A3M0IBM2"/>
<name>A0A3M0IBM2_9ACTN</name>
<accession>A0A3M0IBM2</accession>
<organism evidence="2 3">
    <name type="scientific">Streptomyces shenzhenensis</name>
    <dbReference type="NCBI Taxonomy" id="943815"/>
    <lineage>
        <taxon>Bacteria</taxon>
        <taxon>Bacillati</taxon>
        <taxon>Actinomycetota</taxon>
        <taxon>Actinomycetes</taxon>
        <taxon>Kitasatosporales</taxon>
        <taxon>Streptomycetaceae</taxon>
        <taxon>Streptomyces</taxon>
    </lineage>
</organism>
<evidence type="ECO:0000313" key="3">
    <source>
        <dbReference type="Proteomes" id="UP000270471"/>
    </source>
</evidence>
<dbReference type="PANTHER" id="PTHR35010">
    <property type="entry name" value="BLL4672 PROTEIN-RELATED"/>
    <property type="match status" value="1"/>
</dbReference>
<dbReference type="Proteomes" id="UP000270471">
    <property type="component" value="Unassembled WGS sequence"/>
</dbReference>
<dbReference type="CDD" id="cd00093">
    <property type="entry name" value="HTH_XRE"/>
    <property type="match status" value="1"/>
</dbReference>
<dbReference type="GO" id="GO:0003677">
    <property type="term" value="F:DNA binding"/>
    <property type="evidence" value="ECO:0007669"/>
    <property type="project" value="InterPro"/>
</dbReference>
<dbReference type="SMART" id="SM00530">
    <property type="entry name" value="HTH_XRE"/>
    <property type="match status" value="1"/>
</dbReference>
<gene>
    <name evidence="2" type="ORF">CTZ28_19800</name>
</gene>
<evidence type="ECO:0000313" key="2">
    <source>
        <dbReference type="EMBL" id="RMB84163.1"/>
    </source>
</evidence>
<evidence type="ECO:0000259" key="1">
    <source>
        <dbReference type="SMART" id="SM00530"/>
    </source>
</evidence>
<dbReference type="PANTHER" id="PTHR35010:SF2">
    <property type="entry name" value="BLL4672 PROTEIN"/>
    <property type="match status" value="1"/>
</dbReference>
<dbReference type="EMBL" id="PENI01000012">
    <property type="protein sequence ID" value="RMB84163.1"/>
    <property type="molecule type" value="Genomic_DNA"/>
</dbReference>
<proteinExistence type="predicted"/>